<protein>
    <submittedName>
        <fullName evidence="1">Uncharacterized protein</fullName>
    </submittedName>
</protein>
<gene>
    <name evidence="1" type="ORF">AVEN_160658_1</name>
</gene>
<reference evidence="1 2" key="1">
    <citation type="journal article" date="2019" name="Sci. Rep.">
        <title>Orb-weaving spider Araneus ventricosus genome elucidates the spidroin gene catalogue.</title>
        <authorList>
            <person name="Kono N."/>
            <person name="Nakamura H."/>
            <person name="Ohtoshi R."/>
            <person name="Moran D.A.P."/>
            <person name="Shinohara A."/>
            <person name="Yoshida Y."/>
            <person name="Fujiwara M."/>
            <person name="Mori M."/>
            <person name="Tomita M."/>
            <person name="Arakawa K."/>
        </authorList>
    </citation>
    <scope>NUCLEOTIDE SEQUENCE [LARGE SCALE GENOMIC DNA]</scope>
</reference>
<organism evidence="1 2">
    <name type="scientific">Araneus ventricosus</name>
    <name type="common">Orbweaver spider</name>
    <name type="synonym">Epeira ventricosa</name>
    <dbReference type="NCBI Taxonomy" id="182803"/>
    <lineage>
        <taxon>Eukaryota</taxon>
        <taxon>Metazoa</taxon>
        <taxon>Ecdysozoa</taxon>
        <taxon>Arthropoda</taxon>
        <taxon>Chelicerata</taxon>
        <taxon>Arachnida</taxon>
        <taxon>Araneae</taxon>
        <taxon>Araneomorphae</taxon>
        <taxon>Entelegynae</taxon>
        <taxon>Araneoidea</taxon>
        <taxon>Araneidae</taxon>
        <taxon>Araneus</taxon>
    </lineage>
</organism>
<comment type="caution">
    <text evidence="1">The sequence shown here is derived from an EMBL/GenBank/DDBJ whole genome shotgun (WGS) entry which is preliminary data.</text>
</comment>
<sequence>VFCHETFICAFKMEPVSGYGTTALVPIALFLLPRQQCHLHGVLHGLVSYGKKCQSLDQEAISIL</sequence>
<name>A0A4Y2UGP4_ARAVE</name>
<dbReference type="EMBL" id="BGPR01035793">
    <property type="protein sequence ID" value="GBO10786.1"/>
    <property type="molecule type" value="Genomic_DNA"/>
</dbReference>
<evidence type="ECO:0000313" key="2">
    <source>
        <dbReference type="Proteomes" id="UP000499080"/>
    </source>
</evidence>
<keyword evidence="2" id="KW-1185">Reference proteome</keyword>
<proteinExistence type="predicted"/>
<feature type="non-terminal residue" evidence="1">
    <location>
        <position position="1"/>
    </location>
</feature>
<evidence type="ECO:0000313" key="1">
    <source>
        <dbReference type="EMBL" id="GBO10786.1"/>
    </source>
</evidence>
<dbReference type="AlphaFoldDB" id="A0A4Y2UGP4"/>
<accession>A0A4Y2UGP4</accession>
<dbReference type="Proteomes" id="UP000499080">
    <property type="component" value="Unassembled WGS sequence"/>
</dbReference>